<name>A0A0C4EBJ8_MAGP6</name>
<evidence type="ECO:0000313" key="5">
    <source>
        <dbReference type="Proteomes" id="UP000011715"/>
    </source>
</evidence>
<protein>
    <submittedName>
        <fullName evidence="3 4">Uncharacterized protein</fullName>
    </submittedName>
</protein>
<evidence type="ECO:0000313" key="3">
    <source>
        <dbReference type="EMBL" id="KLU91531.1"/>
    </source>
</evidence>
<proteinExistence type="predicted"/>
<reference evidence="3" key="2">
    <citation type="submission" date="2010-05" db="EMBL/GenBank/DDBJ databases">
        <title>The Genome Sequence of Magnaporthe poae strain ATCC 64411.</title>
        <authorList>
            <consortium name="The Broad Institute Genome Sequencing Platform"/>
            <consortium name="Broad Institute Genome Sequencing Center for Infectious Disease"/>
            <person name="Ma L.-J."/>
            <person name="Dead R."/>
            <person name="Young S."/>
            <person name="Zeng Q."/>
            <person name="Koehrsen M."/>
            <person name="Alvarado L."/>
            <person name="Berlin A."/>
            <person name="Chapman S.B."/>
            <person name="Chen Z."/>
            <person name="Freedman E."/>
            <person name="Gellesch M."/>
            <person name="Goldberg J."/>
            <person name="Griggs A."/>
            <person name="Gujja S."/>
            <person name="Heilman E.R."/>
            <person name="Heiman D."/>
            <person name="Hepburn T."/>
            <person name="Howarth C."/>
            <person name="Jen D."/>
            <person name="Larson L."/>
            <person name="Mehta T."/>
            <person name="Neiman D."/>
            <person name="Pearson M."/>
            <person name="Roberts A."/>
            <person name="Saif S."/>
            <person name="Shea T."/>
            <person name="Shenoy N."/>
            <person name="Sisk P."/>
            <person name="Stolte C."/>
            <person name="Sykes S."/>
            <person name="Walk T."/>
            <person name="White J."/>
            <person name="Yandava C."/>
            <person name="Haas B."/>
            <person name="Nusbaum C."/>
            <person name="Birren B."/>
        </authorList>
    </citation>
    <scope>NUCLEOTIDE SEQUENCE</scope>
    <source>
        <strain evidence="3">ATCC 64411</strain>
    </source>
</reference>
<accession>A0A0C4EBJ8</accession>
<dbReference type="STRING" id="644358.A0A0C4EBJ8"/>
<dbReference type="EMBL" id="ADBL01002579">
    <property type="status" value="NOT_ANNOTATED_CDS"/>
    <property type="molecule type" value="Genomic_DNA"/>
</dbReference>
<dbReference type="Pfam" id="PF11951">
    <property type="entry name" value="Fungal_trans_2"/>
    <property type="match status" value="1"/>
</dbReference>
<dbReference type="PANTHER" id="PTHR37540">
    <property type="entry name" value="TRANSCRIPTION FACTOR (ACR-2), PUTATIVE-RELATED-RELATED"/>
    <property type="match status" value="1"/>
</dbReference>
<dbReference type="InterPro" id="IPR021858">
    <property type="entry name" value="Fun_TF"/>
</dbReference>
<reference evidence="3" key="3">
    <citation type="submission" date="2011-03" db="EMBL/GenBank/DDBJ databases">
        <title>Annotation of Magnaporthe poae ATCC 64411.</title>
        <authorList>
            <person name="Ma L.-J."/>
            <person name="Dead R."/>
            <person name="Young S.K."/>
            <person name="Zeng Q."/>
            <person name="Gargeya S."/>
            <person name="Fitzgerald M."/>
            <person name="Haas B."/>
            <person name="Abouelleil A."/>
            <person name="Alvarado L."/>
            <person name="Arachchi H.M."/>
            <person name="Berlin A."/>
            <person name="Brown A."/>
            <person name="Chapman S.B."/>
            <person name="Chen Z."/>
            <person name="Dunbar C."/>
            <person name="Freedman E."/>
            <person name="Gearin G."/>
            <person name="Gellesch M."/>
            <person name="Goldberg J."/>
            <person name="Griggs A."/>
            <person name="Gujja S."/>
            <person name="Heiman D."/>
            <person name="Howarth C."/>
            <person name="Larson L."/>
            <person name="Lui A."/>
            <person name="MacDonald P.J.P."/>
            <person name="Mehta T."/>
            <person name="Montmayeur A."/>
            <person name="Murphy C."/>
            <person name="Neiman D."/>
            <person name="Pearson M."/>
            <person name="Priest M."/>
            <person name="Roberts A."/>
            <person name="Saif S."/>
            <person name="Shea T."/>
            <person name="Shenoy N."/>
            <person name="Sisk P."/>
            <person name="Stolte C."/>
            <person name="Sykes S."/>
            <person name="Yandava C."/>
            <person name="Wortman J."/>
            <person name="Nusbaum C."/>
            <person name="Birren B."/>
        </authorList>
    </citation>
    <scope>NUCLEOTIDE SEQUENCE</scope>
    <source>
        <strain evidence="3">ATCC 64411</strain>
    </source>
</reference>
<dbReference type="Proteomes" id="UP000011715">
    <property type="component" value="Unassembled WGS sequence"/>
</dbReference>
<dbReference type="AlphaFoldDB" id="A0A0C4EBJ8"/>
<dbReference type="EnsemblFungi" id="MAPG_10049T0">
    <property type="protein sequence ID" value="MAPG_10049T0"/>
    <property type="gene ID" value="MAPG_10049"/>
</dbReference>
<sequence length="335" mass="36237">MDGRRSETSVGEGEPAPVDNTRRARGRGLTFINAAHPTDALSRQALSNIRAHVARGRPRARQAGAVRGAGSARRPSSPSGGSGSGSARVATFASAPLTWRGASAQSLTAAAPANRPRRRRRDHEACSPNDVAWSWDPFQSLVRPVSDTEAFLIDHYVNYAIENDRACCESADRAMRAMLRGAWVPFALSDEGALAAVLTQACRSVLEVLPQRDRHLAAESPGATTATEAYYSRLMLLYKGLCIRSTNVSLTLEWPHVSDATIAKSIMMGTEERIAGNMDAWLVHAFAVSRMTEQRGGPSRLGLSGFLARCAGNCIALAQRFREQCVNLPMRCTMD</sequence>
<evidence type="ECO:0000313" key="4">
    <source>
        <dbReference type="EnsemblFungi" id="MAPG_10049T0"/>
    </source>
</evidence>
<dbReference type="OrthoDB" id="5620at2759"/>
<feature type="region of interest" description="Disordered" evidence="2">
    <location>
        <begin position="53"/>
        <end position="88"/>
    </location>
</feature>
<feature type="compositionally biased region" description="Low complexity" evidence="2">
    <location>
        <begin position="61"/>
        <end position="88"/>
    </location>
</feature>
<reference evidence="4" key="5">
    <citation type="submission" date="2015-06" db="UniProtKB">
        <authorList>
            <consortium name="EnsemblFungi"/>
        </authorList>
    </citation>
    <scope>IDENTIFICATION</scope>
    <source>
        <strain evidence="4">ATCC 64411</strain>
    </source>
</reference>
<feature type="compositionally biased region" description="Low complexity" evidence="2">
    <location>
        <begin position="103"/>
        <end position="114"/>
    </location>
</feature>
<organism evidence="4 5">
    <name type="scientific">Magnaporthiopsis poae (strain ATCC 64411 / 73-15)</name>
    <name type="common">Kentucky bluegrass fungus</name>
    <name type="synonym">Magnaporthe poae</name>
    <dbReference type="NCBI Taxonomy" id="644358"/>
    <lineage>
        <taxon>Eukaryota</taxon>
        <taxon>Fungi</taxon>
        <taxon>Dikarya</taxon>
        <taxon>Ascomycota</taxon>
        <taxon>Pezizomycotina</taxon>
        <taxon>Sordariomycetes</taxon>
        <taxon>Sordariomycetidae</taxon>
        <taxon>Magnaporthales</taxon>
        <taxon>Magnaporthaceae</taxon>
        <taxon>Magnaporthiopsis</taxon>
    </lineage>
</organism>
<keyword evidence="1" id="KW-0539">Nucleus</keyword>
<dbReference type="eggNOG" id="ENOG502T4AQ">
    <property type="taxonomic scope" value="Eukaryota"/>
</dbReference>
<keyword evidence="5" id="KW-1185">Reference proteome</keyword>
<feature type="region of interest" description="Disordered" evidence="2">
    <location>
        <begin position="103"/>
        <end position="126"/>
    </location>
</feature>
<gene>
    <name evidence="3" type="ORF">MAPG_10049</name>
</gene>
<dbReference type="VEuPathDB" id="FungiDB:MAPG_10049"/>
<reference evidence="5" key="1">
    <citation type="submission" date="2010-05" db="EMBL/GenBank/DDBJ databases">
        <title>The genome sequence of Magnaporthe poae strain ATCC 64411.</title>
        <authorList>
            <person name="Ma L.-J."/>
            <person name="Dead R."/>
            <person name="Young S."/>
            <person name="Zeng Q."/>
            <person name="Koehrsen M."/>
            <person name="Alvarado L."/>
            <person name="Berlin A."/>
            <person name="Chapman S.B."/>
            <person name="Chen Z."/>
            <person name="Freedman E."/>
            <person name="Gellesch M."/>
            <person name="Goldberg J."/>
            <person name="Griggs A."/>
            <person name="Gujja S."/>
            <person name="Heilman E.R."/>
            <person name="Heiman D."/>
            <person name="Hepburn T."/>
            <person name="Howarth C."/>
            <person name="Jen D."/>
            <person name="Larson L."/>
            <person name="Mehta T."/>
            <person name="Neiman D."/>
            <person name="Pearson M."/>
            <person name="Roberts A."/>
            <person name="Saif S."/>
            <person name="Shea T."/>
            <person name="Shenoy N."/>
            <person name="Sisk P."/>
            <person name="Stolte C."/>
            <person name="Sykes S."/>
            <person name="Walk T."/>
            <person name="White J."/>
            <person name="Yandava C."/>
            <person name="Haas B."/>
            <person name="Nusbaum C."/>
            <person name="Birren B."/>
        </authorList>
    </citation>
    <scope>NUCLEOTIDE SEQUENCE [LARGE SCALE GENOMIC DNA]</scope>
    <source>
        <strain evidence="5">ATCC 64411 / 73-15</strain>
    </source>
</reference>
<dbReference type="EMBL" id="GL876977">
    <property type="protein sequence ID" value="KLU91531.1"/>
    <property type="molecule type" value="Genomic_DNA"/>
</dbReference>
<reference evidence="4" key="4">
    <citation type="journal article" date="2015" name="G3 (Bethesda)">
        <title>Genome sequences of three phytopathogenic species of the Magnaporthaceae family of fungi.</title>
        <authorList>
            <person name="Okagaki L.H."/>
            <person name="Nunes C.C."/>
            <person name="Sailsbery J."/>
            <person name="Clay B."/>
            <person name="Brown D."/>
            <person name="John T."/>
            <person name="Oh Y."/>
            <person name="Young N."/>
            <person name="Fitzgerald M."/>
            <person name="Haas B.J."/>
            <person name="Zeng Q."/>
            <person name="Young S."/>
            <person name="Adiconis X."/>
            <person name="Fan L."/>
            <person name="Levin J.Z."/>
            <person name="Mitchell T.K."/>
            <person name="Okubara P.A."/>
            <person name="Farman M.L."/>
            <person name="Kohn L.M."/>
            <person name="Birren B."/>
            <person name="Ma L.-J."/>
            <person name="Dean R.A."/>
        </authorList>
    </citation>
    <scope>NUCLEOTIDE SEQUENCE</scope>
    <source>
        <strain evidence="4">ATCC 64411 / 73-15</strain>
    </source>
</reference>
<dbReference type="OMA" id="FINATHP"/>
<evidence type="ECO:0000256" key="2">
    <source>
        <dbReference type="SAM" id="MobiDB-lite"/>
    </source>
</evidence>
<evidence type="ECO:0000256" key="1">
    <source>
        <dbReference type="ARBA" id="ARBA00023242"/>
    </source>
</evidence>
<feature type="region of interest" description="Disordered" evidence="2">
    <location>
        <begin position="1"/>
        <end position="31"/>
    </location>
</feature>